<dbReference type="InterPro" id="IPR011701">
    <property type="entry name" value="MFS"/>
</dbReference>
<evidence type="ECO:0000256" key="6">
    <source>
        <dbReference type="ARBA" id="ARBA00023136"/>
    </source>
</evidence>
<dbReference type="Pfam" id="PF07690">
    <property type="entry name" value="MFS_1"/>
    <property type="match status" value="1"/>
</dbReference>
<dbReference type="Gene3D" id="1.20.1250.20">
    <property type="entry name" value="MFS general substrate transporter like domains"/>
    <property type="match status" value="1"/>
</dbReference>
<evidence type="ECO:0000256" key="3">
    <source>
        <dbReference type="ARBA" id="ARBA00022448"/>
    </source>
</evidence>
<dbReference type="VEuPathDB" id="FungiDB:PTTG_01911"/>
<feature type="transmembrane region" description="Helical" evidence="7">
    <location>
        <begin position="287"/>
        <end position="308"/>
    </location>
</feature>
<reference evidence="10" key="4">
    <citation type="submission" date="2025-05" db="UniProtKB">
        <authorList>
            <consortium name="EnsemblFungi"/>
        </authorList>
    </citation>
    <scope>IDENTIFICATION</scope>
    <source>
        <strain evidence="10">isolate 1-1 / race 1 (BBBD)</strain>
    </source>
</reference>
<feature type="transmembrane region" description="Helical" evidence="7">
    <location>
        <begin position="409"/>
        <end position="431"/>
    </location>
</feature>
<feature type="transmembrane region" description="Helical" evidence="7">
    <location>
        <begin position="249"/>
        <end position="267"/>
    </location>
</feature>
<evidence type="ECO:0000256" key="2">
    <source>
        <dbReference type="ARBA" id="ARBA00006829"/>
    </source>
</evidence>
<reference evidence="10 11" key="3">
    <citation type="journal article" date="2017" name="G3 (Bethesda)">
        <title>Comparative analysis highlights variable genome content of wheat rusts and divergence of the mating loci.</title>
        <authorList>
            <person name="Cuomo C.A."/>
            <person name="Bakkeren G."/>
            <person name="Khalil H.B."/>
            <person name="Panwar V."/>
            <person name="Joly D."/>
            <person name="Linning R."/>
            <person name="Sakthikumar S."/>
            <person name="Song X."/>
            <person name="Adiconis X."/>
            <person name="Fan L."/>
            <person name="Goldberg J.M."/>
            <person name="Levin J.Z."/>
            <person name="Young S."/>
            <person name="Zeng Q."/>
            <person name="Anikster Y."/>
            <person name="Bruce M."/>
            <person name="Wang M."/>
            <person name="Yin C."/>
            <person name="McCallum B."/>
            <person name="Szabo L.J."/>
            <person name="Hulbert S."/>
            <person name="Chen X."/>
            <person name="Fellers J.P."/>
        </authorList>
    </citation>
    <scope>NUCLEOTIDE SEQUENCE</scope>
    <source>
        <strain evidence="11">Isolate 1-1 / race 1 (BBBD)</strain>
        <strain evidence="10">isolate 1-1 / race 1 (BBBD)</strain>
    </source>
</reference>
<dbReference type="InterPro" id="IPR050930">
    <property type="entry name" value="MFS_Vesicular_Transporter"/>
</dbReference>
<feature type="transmembrane region" description="Helical" evidence="7">
    <location>
        <begin position="315"/>
        <end position="333"/>
    </location>
</feature>
<reference evidence="9" key="1">
    <citation type="submission" date="2009-11" db="EMBL/GenBank/DDBJ databases">
        <authorList>
            <consortium name="The Broad Institute Genome Sequencing Platform"/>
            <person name="Ward D."/>
            <person name="Feldgarden M."/>
            <person name="Earl A."/>
            <person name="Young S.K."/>
            <person name="Zeng Q."/>
            <person name="Koehrsen M."/>
            <person name="Alvarado L."/>
            <person name="Berlin A."/>
            <person name="Bochicchio J."/>
            <person name="Borenstein D."/>
            <person name="Chapman S.B."/>
            <person name="Chen Z."/>
            <person name="Engels R."/>
            <person name="Freedman E."/>
            <person name="Gellesch M."/>
            <person name="Goldberg J."/>
            <person name="Griggs A."/>
            <person name="Gujja S."/>
            <person name="Heilman E."/>
            <person name="Heiman D."/>
            <person name="Hepburn T."/>
            <person name="Howarth C."/>
            <person name="Jen D."/>
            <person name="Larson L."/>
            <person name="Lewis B."/>
            <person name="Mehta T."/>
            <person name="Park D."/>
            <person name="Pearson M."/>
            <person name="Roberts A."/>
            <person name="Saif S."/>
            <person name="Shea T."/>
            <person name="Shenoy N."/>
            <person name="Sisk P."/>
            <person name="Stolte C."/>
            <person name="Sykes S."/>
            <person name="Thomson T."/>
            <person name="Walk T."/>
            <person name="White J."/>
            <person name="Yandava C."/>
            <person name="Izard J."/>
            <person name="Baranova O.V."/>
            <person name="Blanton J.M."/>
            <person name="Tanner A.C."/>
            <person name="Dewhirst F.E."/>
            <person name="Haas B."/>
            <person name="Nusbaum C."/>
            <person name="Birren B."/>
        </authorList>
    </citation>
    <scope>NUCLEOTIDE SEQUENCE [LARGE SCALE GENOMIC DNA]</scope>
    <source>
        <strain evidence="9">1-1 BBBD Race 1</strain>
    </source>
</reference>
<keyword evidence="4 7" id="KW-0812">Transmembrane</keyword>
<feature type="transmembrane region" description="Helical" evidence="7">
    <location>
        <begin position="339"/>
        <end position="359"/>
    </location>
</feature>
<keyword evidence="11" id="KW-1185">Reference proteome</keyword>
<dbReference type="PANTHER" id="PTHR23506:SF23">
    <property type="entry name" value="GH10249P"/>
    <property type="match status" value="1"/>
</dbReference>
<feature type="domain" description="Major facilitator superfamily (MFS) profile" evidence="8">
    <location>
        <begin position="22"/>
        <end position="435"/>
    </location>
</feature>
<dbReference type="InterPro" id="IPR020846">
    <property type="entry name" value="MFS_dom"/>
</dbReference>
<evidence type="ECO:0000259" key="8">
    <source>
        <dbReference type="PROSITE" id="PS50850"/>
    </source>
</evidence>
<feature type="transmembrane region" description="Helical" evidence="7">
    <location>
        <begin position="120"/>
        <end position="141"/>
    </location>
</feature>
<dbReference type="PRINTS" id="PR01035">
    <property type="entry name" value="TCRTETA"/>
</dbReference>
<dbReference type="InterPro" id="IPR036259">
    <property type="entry name" value="MFS_trans_sf"/>
</dbReference>
<comment type="similarity">
    <text evidence="2">Belongs to the major facilitator superfamily. Vesicular transporter family.</text>
</comment>
<keyword evidence="6 7" id="KW-0472">Membrane</keyword>
<dbReference type="Proteomes" id="UP000005240">
    <property type="component" value="Unassembled WGS sequence"/>
</dbReference>
<feature type="transmembrane region" description="Helical" evidence="7">
    <location>
        <begin position="21"/>
        <end position="44"/>
    </location>
</feature>
<evidence type="ECO:0000313" key="9">
    <source>
        <dbReference type="EMBL" id="OAV97598.1"/>
    </source>
</evidence>
<feature type="transmembrane region" description="Helical" evidence="7">
    <location>
        <begin position="380"/>
        <end position="403"/>
    </location>
</feature>
<sequence>MSSLVSRVCTYLSQVTSGIPYIAFTVSFGLMVDMASFGLLVPVLPYRLEAIGYAEVAASTSYLIAAFAFGLIVSSIPISILGEMVKSRKLPLLAGLTCLAASLAAFWLSSSFAVLVISRIIQGFSGTAIWTLGLALICDVVPEARIGVVMGYVLIGWSIGTVAGPLIGGLLYDSYGYDAIFIFALSMTAVDFVLRSLVQDKKCIQNIAAPAPLDAELDAEKPAECAGDARPKPASAARAVLSLLTNPRVLTLFALTLVIGFAFGGLLDTGLAMLVKHRYGLSSHGAALMFIAVVVPSVVSSPIAGHLADKIGAKTPVVSLLLLGTPFFGLMSINASLPALVTFIAFAGIFMLALAAPLMQDLAEVVKVTPGLGFAHVYGIFNMVYSTGAMIGSLCVGGLLQGLGIESGWQVMCLLITGLFAASVVPAWLFIGGPRATRAEEAASPV</sequence>
<gene>
    <name evidence="9" type="ORF">PTTG_01911</name>
</gene>
<evidence type="ECO:0000256" key="7">
    <source>
        <dbReference type="SAM" id="Phobius"/>
    </source>
</evidence>
<dbReference type="EnsemblFungi" id="PTTG_01911-t43_1">
    <property type="protein sequence ID" value="PTTG_01911-t43_1-p1"/>
    <property type="gene ID" value="PTTG_01911"/>
</dbReference>
<feature type="transmembrane region" description="Helical" evidence="7">
    <location>
        <begin position="148"/>
        <end position="168"/>
    </location>
</feature>
<evidence type="ECO:0000313" key="10">
    <source>
        <dbReference type="EnsemblFungi" id="PTTG_01911-t43_1-p1"/>
    </source>
</evidence>
<keyword evidence="3" id="KW-0813">Transport</keyword>
<evidence type="ECO:0000256" key="4">
    <source>
        <dbReference type="ARBA" id="ARBA00022692"/>
    </source>
</evidence>
<dbReference type="OrthoDB" id="440553at2759"/>
<organism evidence="9">
    <name type="scientific">Puccinia triticina (isolate 1-1 / race 1 (BBBD))</name>
    <name type="common">Brown leaf rust fungus</name>
    <dbReference type="NCBI Taxonomy" id="630390"/>
    <lineage>
        <taxon>Eukaryota</taxon>
        <taxon>Fungi</taxon>
        <taxon>Dikarya</taxon>
        <taxon>Basidiomycota</taxon>
        <taxon>Pucciniomycotina</taxon>
        <taxon>Pucciniomycetes</taxon>
        <taxon>Pucciniales</taxon>
        <taxon>Pucciniaceae</taxon>
        <taxon>Puccinia</taxon>
    </lineage>
</organism>
<protein>
    <submittedName>
        <fullName evidence="10">MFS domain-containing protein</fullName>
    </submittedName>
</protein>
<dbReference type="PANTHER" id="PTHR23506">
    <property type="entry name" value="GH10249P"/>
    <property type="match status" value="1"/>
</dbReference>
<evidence type="ECO:0000313" key="11">
    <source>
        <dbReference type="Proteomes" id="UP000005240"/>
    </source>
</evidence>
<feature type="transmembrane region" description="Helical" evidence="7">
    <location>
        <begin position="174"/>
        <end position="194"/>
    </location>
</feature>
<dbReference type="PROSITE" id="PS50850">
    <property type="entry name" value="MFS"/>
    <property type="match status" value="1"/>
</dbReference>
<feature type="transmembrane region" description="Helical" evidence="7">
    <location>
        <begin position="90"/>
        <end position="108"/>
    </location>
</feature>
<dbReference type="CDD" id="cd17325">
    <property type="entry name" value="MFS_MdtG_SLC18_like"/>
    <property type="match status" value="1"/>
</dbReference>
<feature type="transmembrane region" description="Helical" evidence="7">
    <location>
        <begin position="56"/>
        <end position="78"/>
    </location>
</feature>
<name>A0A180GZ49_PUCT1</name>
<comment type="subcellular location">
    <subcellularLocation>
        <location evidence="1">Membrane</location>
        <topology evidence="1">Multi-pass membrane protein</topology>
    </subcellularLocation>
</comment>
<dbReference type="EMBL" id="ADAS02000012">
    <property type="protein sequence ID" value="OAV97598.1"/>
    <property type="molecule type" value="Genomic_DNA"/>
</dbReference>
<dbReference type="AlphaFoldDB" id="A0A180GZ49"/>
<dbReference type="GO" id="GO:0022857">
    <property type="term" value="F:transmembrane transporter activity"/>
    <property type="evidence" value="ECO:0007669"/>
    <property type="project" value="InterPro"/>
</dbReference>
<keyword evidence="5 7" id="KW-1133">Transmembrane helix</keyword>
<dbReference type="InterPro" id="IPR001958">
    <property type="entry name" value="Tet-R_TetA/multi-R_MdtG-like"/>
</dbReference>
<evidence type="ECO:0000256" key="5">
    <source>
        <dbReference type="ARBA" id="ARBA00022989"/>
    </source>
</evidence>
<dbReference type="SUPFAM" id="SSF103473">
    <property type="entry name" value="MFS general substrate transporter"/>
    <property type="match status" value="1"/>
</dbReference>
<reference evidence="9" key="2">
    <citation type="submission" date="2016-05" db="EMBL/GenBank/DDBJ databases">
        <title>Comparative analysis highlights variable genome content of wheat rusts and divergence of the mating loci.</title>
        <authorList>
            <person name="Cuomo C.A."/>
            <person name="Bakkeren G."/>
            <person name="Szabo L."/>
            <person name="Khalil H."/>
            <person name="Joly D."/>
            <person name="Goldberg J."/>
            <person name="Young S."/>
            <person name="Zeng Q."/>
            <person name="Fellers J."/>
        </authorList>
    </citation>
    <scope>NUCLEOTIDE SEQUENCE [LARGE SCALE GENOMIC DNA]</scope>
    <source>
        <strain evidence="9">1-1 BBBD Race 1</strain>
    </source>
</reference>
<accession>A0A180GZ49</accession>
<dbReference type="GO" id="GO:0016020">
    <property type="term" value="C:membrane"/>
    <property type="evidence" value="ECO:0007669"/>
    <property type="project" value="UniProtKB-SubCell"/>
</dbReference>
<proteinExistence type="inferred from homology"/>
<evidence type="ECO:0000256" key="1">
    <source>
        <dbReference type="ARBA" id="ARBA00004141"/>
    </source>
</evidence>